<proteinExistence type="predicted"/>
<dbReference type="OrthoDB" id="341259at2759"/>
<dbReference type="Pfam" id="PF00023">
    <property type="entry name" value="Ank"/>
    <property type="match status" value="1"/>
</dbReference>
<dbReference type="Proteomes" id="UP000244722">
    <property type="component" value="Unassembled WGS sequence"/>
</dbReference>
<keyword evidence="2 3" id="KW-0040">ANK repeat</keyword>
<dbReference type="Gene3D" id="1.25.40.20">
    <property type="entry name" value="Ankyrin repeat-containing domain"/>
    <property type="match status" value="1"/>
</dbReference>
<protein>
    <submittedName>
        <fullName evidence="4">Ankyrin repeat-containing domain protein</fullName>
    </submittedName>
</protein>
<dbReference type="PRINTS" id="PR01415">
    <property type="entry name" value="ANKYRIN"/>
</dbReference>
<evidence type="ECO:0000313" key="4">
    <source>
        <dbReference type="EMBL" id="PUU84162.1"/>
    </source>
</evidence>
<evidence type="ECO:0000256" key="1">
    <source>
        <dbReference type="ARBA" id="ARBA00022737"/>
    </source>
</evidence>
<dbReference type="InterPro" id="IPR002110">
    <property type="entry name" value="Ankyrin_rpt"/>
</dbReference>
<dbReference type="PROSITE" id="PS50297">
    <property type="entry name" value="ANK_REP_REGION"/>
    <property type="match status" value="2"/>
</dbReference>
<keyword evidence="5" id="KW-1185">Reference proteome</keyword>
<evidence type="ECO:0000313" key="5">
    <source>
        <dbReference type="Proteomes" id="UP000244722"/>
    </source>
</evidence>
<sequence>MPLVEKALSDSTRGINSNRSPLHLAARFISGAYEILIAKGRPSLLTGSDQDGNTPLHEAAISGHSSMLKALVKKFTRDRTYSNEINKKNHSGNTPLHLALQFDHTEIVELLVNKGADTTIKNNAQITALELGARLNRVDSLDILKYAEVVRPGTVRGIAG</sequence>
<dbReference type="PANTHER" id="PTHR24178:SF41">
    <property type="entry name" value="ANKYRIN-2 ISOFORM X1"/>
    <property type="match status" value="1"/>
</dbReference>
<feature type="repeat" description="ANK" evidence="3">
    <location>
        <begin position="91"/>
        <end position="123"/>
    </location>
</feature>
<dbReference type="PANTHER" id="PTHR24178">
    <property type="entry name" value="MOLTING PROTEIN MLT-4"/>
    <property type="match status" value="1"/>
</dbReference>
<dbReference type="PROSITE" id="PS50088">
    <property type="entry name" value="ANK_REPEAT"/>
    <property type="match status" value="2"/>
</dbReference>
<dbReference type="SUPFAM" id="SSF48403">
    <property type="entry name" value="Ankyrin repeat"/>
    <property type="match status" value="1"/>
</dbReference>
<comment type="caution">
    <text evidence="4">The sequence shown here is derived from an EMBL/GenBank/DDBJ whole genome shotgun (WGS) entry which is preliminary data.</text>
</comment>
<dbReference type="EMBL" id="NESQ01000003">
    <property type="protein sequence ID" value="PUU84162.1"/>
    <property type="molecule type" value="Genomic_DNA"/>
</dbReference>
<gene>
    <name evidence="4" type="ORF">B9Z19DRAFT_1158528</name>
</gene>
<evidence type="ECO:0000256" key="2">
    <source>
        <dbReference type="ARBA" id="ARBA00023043"/>
    </source>
</evidence>
<dbReference type="Pfam" id="PF12796">
    <property type="entry name" value="Ank_2"/>
    <property type="match status" value="1"/>
</dbReference>
<feature type="non-terminal residue" evidence="4">
    <location>
        <position position="160"/>
    </location>
</feature>
<accession>A0A2T7A8Y0</accession>
<dbReference type="InterPro" id="IPR036770">
    <property type="entry name" value="Ankyrin_rpt-contain_sf"/>
</dbReference>
<name>A0A2T7A8Y0_TUBBO</name>
<dbReference type="SMART" id="SM00248">
    <property type="entry name" value="ANK"/>
    <property type="match status" value="2"/>
</dbReference>
<feature type="repeat" description="ANK" evidence="3">
    <location>
        <begin position="51"/>
        <end position="74"/>
    </location>
</feature>
<keyword evidence="1" id="KW-0677">Repeat</keyword>
<reference evidence="4 5" key="1">
    <citation type="submission" date="2017-04" db="EMBL/GenBank/DDBJ databases">
        <title>Draft genome sequence of Tuber borchii Vittad., a whitish edible truffle.</title>
        <authorList>
            <consortium name="DOE Joint Genome Institute"/>
            <person name="Murat C."/>
            <person name="Kuo A."/>
            <person name="Barry K.W."/>
            <person name="Clum A."/>
            <person name="Dockter R.B."/>
            <person name="Fauchery L."/>
            <person name="Iotti M."/>
            <person name="Kohler A."/>
            <person name="Labutti K."/>
            <person name="Lindquist E.A."/>
            <person name="Lipzen A."/>
            <person name="Ohm R.A."/>
            <person name="Wang M."/>
            <person name="Grigoriev I.V."/>
            <person name="Zambonelli A."/>
            <person name="Martin F.M."/>
        </authorList>
    </citation>
    <scope>NUCLEOTIDE SEQUENCE [LARGE SCALE GENOMIC DNA]</scope>
    <source>
        <strain evidence="4 5">Tbo3840</strain>
    </source>
</reference>
<dbReference type="AlphaFoldDB" id="A0A2T7A8Y0"/>
<organism evidence="4 5">
    <name type="scientific">Tuber borchii</name>
    <name type="common">White truffle</name>
    <dbReference type="NCBI Taxonomy" id="42251"/>
    <lineage>
        <taxon>Eukaryota</taxon>
        <taxon>Fungi</taxon>
        <taxon>Dikarya</taxon>
        <taxon>Ascomycota</taxon>
        <taxon>Pezizomycotina</taxon>
        <taxon>Pezizomycetes</taxon>
        <taxon>Pezizales</taxon>
        <taxon>Tuberaceae</taxon>
        <taxon>Tuber</taxon>
    </lineage>
</organism>
<evidence type="ECO:0000256" key="3">
    <source>
        <dbReference type="PROSITE-ProRule" id="PRU00023"/>
    </source>
</evidence>
<dbReference type="STRING" id="42251.A0A2T7A8Y0"/>